<name>A0A2D0KVR4_9GAMM</name>
<reference evidence="1 2" key="1">
    <citation type="journal article" date="2017" name="Nat. Microbiol.">
        <title>Natural product diversity associated with the nematode symbionts Photorhabdus and Xenorhabdus.</title>
        <authorList>
            <person name="Tobias N.J."/>
            <person name="Wolff H."/>
            <person name="Djahanschiri B."/>
            <person name="Grundmann F."/>
            <person name="Kronenwerth M."/>
            <person name="Shi Y.M."/>
            <person name="Simonyi S."/>
            <person name="Grun P."/>
            <person name="Shapiro-Ilan D."/>
            <person name="Pidot S.J."/>
            <person name="Stinear T.P."/>
            <person name="Ebersberger I."/>
            <person name="Bode H.B."/>
        </authorList>
    </citation>
    <scope>NUCLEOTIDE SEQUENCE [LARGE SCALE GENOMIC DNA]</scope>
    <source>
        <strain evidence="1 2">DSM 17904</strain>
    </source>
</reference>
<dbReference type="RefSeq" id="WP_099123945.1">
    <property type="nucleotide sequence ID" value="NZ_CAWNRH010000104.1"/>
</dbReference>
<evidence type="ECO:0000313" key="1">
    <source>
        <dbReference type="EMBL" id="PHM67539.1"/>
    </source>
</evidence>
<comment type="caution">
    <text evidence="1">The sequence shown here is derived from an EMBL/GenBank/DDBJ whole genome shotgun (WGS) entry which is preliminary data.</text>
</comment>
<organism evidence="1 2">
    <name type="scientific">Xenorhabdus stockiae</name>
    <dbReference type="NCBI Taxonomy" id="351614"/>
    <lineage>
        <taxon>Bacteria</taxon>
        <taxon>Pseudomonadati</taxon>
        <taxon>Pseudomonadota</taxon>
        <taxon>Gammaproteobacteria</taxon>
        <taxon>Enterobacterales</taxon>
        <taxon>Morganellaceae</taxon>
        <taxon>Xenorhabdus</taxon>
    </lineage>
</organism>
<proteinExistence type="predicted"/>
<accession>A0A2D0KVR4</accession>
<evidence type="ECO:0000313" key="2">
    <source>
        <dbReference type="Proteomes" id="UP000222366"/>
    </source>
</evidence>
<dbReference type="EMBL" id="NJAJ01000003">
    <property type="protein sequence ID" value="PHM67539.1"/>
    <property type="molecule type" value="Genomic_DNA"/>
</dbReference>
<dbReference type="AlphaFoldDB" id="A0A2D0KVR4"/>
<protein>
    <submittedName>
        <fullName evidence="1">Uncharacterized protein</fullName>
    </submittedName>
</protein>
<gene>
    <name evidence="1" type="ORF">Xsto_00422</name>
</gene>
<keyword evidence="2" id="KW-1185">Reference proteome</keyword>
<sequence>MHPTQNLARPIIHTEPNIVDTHLSTLGLSQKDLNAILRRGLSGRNSTTQNHPVTSRGQYFYGEAVSGAREILSFRGFKKCSIRNVELTVSDSVAIYICRGCDQTGLAHGYPESRMKKGDFTCELMGLIRNNNPGQGILDFEDEQLNFGFESLDDEPLLPNQLGLDLWFLLYNFYEIDEHQLGIKAELSRPITYNHKNIVNSFSTRLILDTAPTDPVIKRGDEPQFTPEIEIDILKTG</sequence>
<dbReference type="Proteomes" id="UP000222366">
    <property type="component" value="Unassembled WGS sequence"/>
</dbReference>